<dbReference type="STRING" id="1116472.MGMO_41c00510"/>
<dbReference type="eggNOG" id="COG1214">
    <property type="taxonomic scope" value="Bacteria"/>
</dbReference>
<evidence type="ECO:0000259" key="7">
    <source>
        <dbReference type="Pfam" id="PF00814"/>
    </source>
</evidence>
<protein>
    <recommendedName>
        <fullName evidence="3">tRNA threonylcarbamoyladenosine biosynthesis protein TsaB</fullName>
    </recommendedName>
    <alternativeName>
        <fullName evidence="6">t(6)A37 threonylcarbamoyladenosine biosynthesis protein TsaB</fullName>
    </alternativeName>
</protein>
<dbReference type="Gene3D" id="3.30.420.40">
    <property type="match status" value="2"/>
</dbReference>
<dbReference type="PANTHER" id="PTHR11735">
    <property type="entry name" value="TRNA N6-ADENOSINE THREONYLCARBAMOYLTRANSFERASE"/>
    <property type="match status" value="1"/>
</dbReference>
<dbReference type="Pfam" id="PF00814">
    <property type="entry name" value="TsaD"/>
    <property type="match status" value="1"/>
</dbReference>
<keyword evidence="9" id="KW-1185">Reference proteome</keyword>
<dbReference type="PANTHER" id="PTHR11735:SF11">
    <property type="entry name" value="TRNA THREONYLCARBAMOYLADENOSINE BIOSYNTHESIS PROTEIN TSAB"/>
    <property type="match status" value="1"/>
</dbReference>
<comment type="caution">
    <text evidence="8">The sequence shown here is derived from an EMBL/GenBank/DDBJ whole genome shotgun (WGS) entry which is preliminary data.</text>
</comment>
<dbReference type="Proteomes" id="UP000017842">
    <property type="component" value="Unassembled WGS sequence"/>
</dbReference>
<proteinExistence type="inferred from homology"/>
<dbReference type="NCBIfam" id="TIGR03725">
    <property type="entry name" value="T6A_YeaZ"/>
    <property type="match status" value="1"/>
</dbReference>
<evidence type="ECO:0000256" key="6">
    <source>
        <dbReference type="ARBA" id="ARBA00032446"/>
    </source>
</evidence>
<comment type="subcellular location">
    <subcellularLocation>
        <location evidence="1">Cytoplasm</location>
    </subcellularLocation>
</comment>
<evidence type="ECO:0000313" key="9">
    <source>
        <dbReference type="Proteomes" id="UP000017842"/>
    </source>
</evidence>
<dbReference type="OrthoDB" id="9809995at2"/>
<dbReference type="PATRIC" id="fig|1116472.3.peg.1209"/>
<evidence type="ECO:0000256" key="1">
    <source>
        <dbReference type="ARBA" id="ARBA00004496"/>
    </source>
</evidence>
<dbReference type="RefSeq" id="WP_023494050.1">
    <property type="nucleotide sequence ID" value="NZ_AYLO01000040.1"/>
</dbReference>
<keyword evidence="5" id="KW-0819">tRNA processing</keyword>
<dbReference type="AlphaFoldDB" id="V5E0A2"/>
<accession>V5E0A2</accession>
<evidence type="ECO:0000313" key="8">
    <source>
        <dbReference type="EMBL" id="ESS72981.1"/>
    </source>
</evidence>
<organism evidence="8 9">
    <name type="scientific">Methyloglobulus morosus KoM1</name>
    <dbReference type="NCBI Taxonomy" id="1116472"/>
    <lineage>
        <taxon>Bacteria</taxon>
        <taxon>Pseudomonadati</taxon>
        <taxon>Pseudomonadota</taxon>
        <taxon>Gammaproteobacteria</taxon>
        <taxon>Methylococcales</taxon>
        <taxon>Methylococcaceae</taxon>
        <taxon>Methyloglobulus</taxon>
    </lineage>
</organism>
<dbReference type="GO" id="GO:0002949">
    <property type="term" value="P:tRNA threonylcarbamoyladenosine modification"/>
    <property type="evidence" value="ECO:0007669"/>
    <property type="project" value="InterPro"/>
</dbReference>
<evidence type="ECO:0000256" key="4">
    <source>
        <dbReference type="ARBA" id="ARBA00022490"/>
    </source>
</evidence>
<dbReference type="GO" id="GO:0005829">
    <property type="term" value="C:cytosol"/>
    <property type="evidence" value="ECO:0007669"/>
    <property type="project" value="TreeGrafter"/>
</dbReference>
<dbReference type="SUPFAM" id="SSF53067">
    <property type="entry name" value="Actin-like ATPase domain"/>
    <property type="match status" value="2"/>
</dbReference>
<evidence type="ECO:0000256" key="2">
    <source>
        <dbReference type="ARBA" id="ARBA00010493"/>
    </source>
</evidence>
<dbReference type="CDD" id="cd24032">
    <property type="entry name" value="ASKHA_NBD_TsaB"/>
    <property type="match status" value="1"/>
</dbReference>
<dbReference type="EMBL" id="AYLO01000040">
    <property type="protein sequence ID" value="ESS72981.1"/>
    <property type="molecule type" value="Genomic_DNA"/>
</dbReference>
<keyword evidence="4" id="KW-0963">Cytoplasm</keyword>
<dbReference type="FunFam" id="3.30.420.40:FF:000097">
    <property type="entry name" value="tRNA threonylcarbamoyladenosine biosynthesis protein TsaB"/>
    <property type="match status" value="1"/>
</dbReference>
<dbReference type="InterPro" id="IPR000905">
    <property type="entry name" value="Gcp-like_dom"/>
</dbReference>
<dbReference type="InterPro" id="IPR043129">
    <property type="entry name" value="ATPase_NBD"/>
</dbReference>
<reference evidence="8 9" key="1">
    <citation type="journal article" date="2013" name="Genome Announc.">
        <title>Draft Genome Sequence of the Methanotrophic Gammaproteobacterium Methyloglobulus morosus DSM 22980 Strain KoM1.</title>
        <authorList>
            <person name="Poehlein A."/>
            <person name="Deutzmann J.S."/>
            <person name="Daniel R."/>
            <person name="Simeonova D.D."/>
        </authorList>
    </citation>
    <scope>NUCLEOTIDE SEQUENCE [LARGE SCALE GENOMIC DNA]</scope>
    <source>
        <strain evidence="8 9">KoM1</strain>
    </source>
</reference>
<name>V5E0A2_9GAMM</name>
<evidence type="ECO:0000256" key="5">
    <source>
        <dbReference type="ARBA" id="ARBA00022694"/>
    </source>
</evidence>
<feature type="domain" description="Gcp-like" evidence="7">
    <location>
        <begin position="29"/>
        <end position="131"/>
    </location>
</feature>
<comment type="similarity">
    <text evidence="2">Belongs to the KAE1 / TsaD family. TsaB subfamily.</text>
</comment>
<sequence length="228" mass="24521">MKLLAVETATEACSAALMINGEIAEQFTLTANGHSKLILPMIDALLAEANLQPSDLDGLAFGCGPGSFTGVRIATGVIQGIAFALGLPVVPVSNLAAVAQDFFDHNDDNLVFVAMDARMNQVYWGVYQRGLLGFAELLGKEAVLAASEIVFPDVAGVGLGTGWRVYHQELSARLSHRIIRYEADNLPRARAVARLGFDGFNHGLTVIAEHAMPIYLRDKVAKKESERN</sequence>
<dbReference type="InterPro" id="IPR022496">
    <property type="entry name" value="T6A_TsaB"/>
</dbReference>
<gene>
    <name evidence="8" type="primary">yeaZ</name>
    <name evidence="8" type="ORF">MGMO_41c00510</name>
</gene>
<evidence type="ECO:0000256" key="3">
    <source>
        <dbReference type="ARBA" id="ARBA00019012"/>
    </source>
</evidence>